<dbReference type="Pfam" id="PF25909">
    <property type="entry name" value="zf-C2H2_AHC1"/>
    <property type="match status" value="1"/>
</dbReference>
<dbReference type="InterPro" id="IPR058706">
    <property type="entry name" value="zf-C2H2_AHC1-like"/>
</dbReference>
<dbReference type="EMBL" id="CAVMBE010000031">
    <property type="protein sequence ID" value="CAK4026563.1"/>
    <property type="molecule type" value="Genomic_DNA"/>
</dbReference>
<keyword evidence="4" id="KW-1185">Reference proteome</keyword>
<reference evidence="3" key="1">
    <citation type="submission" date="2023-11" db="EMBL/GenBank/DDBJ databases">
        <authorList>
            <person name="Alioto T."/>
            <person name="Alioto T."/>
            <person name="Gomez Garrido J."/>
        </authorList>
    </citation>
    <scope>NUCLEOTIDE SEQUENCE</scope>
</reference>
<evidence type="ECO:0000313" key="4">
    <source>
        <dbReference type="Proteomes" id="UP001296104"/>
    </source>
</evidence>
<feature type="compositionally biased region" description="Polar residues" evidence="1">
    <location>
        <begin position="84"/>
        <end position="107"/>
    </location>
</feature>
<gene>
    <name evidence="3" type="ORF">LECACI_7A005025</name>
</gene>
<feature type="compositionally biased region" description="Basic and acidic residues" evidence="1">
    <location>
        <begin position="496"/>
        <end position="505"/>
    </location>
</feature>
<feature type="domain" description="AHC1-like C2H2 zinc-finger" evidence="2">
    <location>
        <begin position="329"/>
        <end position="384"/>
    </location>
</feature>
<feature type="compositionally biased region" description="Basic and acidic residues" evidence="1">
    <location>
        <begin position="600"/>
        <end position="609"/>
    </location>
</feature>
<proteinExistence type="predicted"/>
<feature type="region of interest" description="Disordered" evidence="1">
    <location>
        <begin position="496"/>
        <end position="648"/>
    </location>
</feature>
<feature type="compositionally biased region" description="Basic and acidic residues" evidence="1">
    <location>
        <begin position="635"/>
        <end position="648"/>
    </location>
</feature>
<feature type="compositionally biased region" description="Polar residues" evidence="1">
    <location>
        <begin position="574"/>
        <end position="594"/>
    </location>
</feature>
<feature type="compositionally biased region" description="Polar residues" evidence="1">
    <location>
        <begin position="293"/>
        <end position="310"/>
    </location>
</feature>
<accession>A0AAI8YZW1</accession>
<feature type="region of interest" description="Disordered" evidence="1">
    <location>
        <begin position="278"/>
        <end position="315"/>
    </location>
</feature>
<sequence length="684" mass="72853">MQGIFRLPWGSSDLSEKGHLDKMRASPVVEIPMLNKLKRKLPDTPHVLSPSLTSPLKRQRPEVDYPEQLPTPSSPYVDARMSCNPESAQTTLPSAPTNGGSSSSQLDAQAGGGAEVKEESDAQPFPRPSSTSSQGYFDAKPVSNESTNTHAKAVPDSISGLTPLQQVIESTLNVQILLKHNELRLIEQELAKCQISLEQLRRCEVIPYPGDDLANLSLRQGTGPAVEPPAGYTRPPHAAPYGVTDGPYTRHYAQWLLKDPQFDSVSPQAVAQAGQLVNTASRTRGHHARKPTSKSLSMSTRNSDPLQSIPNYPPAAMPVKEKLPFQTLRRSTDGQLVKLVCKDCKRSNFSSIQGFLNHCRIAHKVDYKSHDQAAVDCGQLLEEHEMASLPPEAQAVSAPKPAPTRSASLAIMPPHRSGLVHPLNTSTGIITPSTTAPHTPASAVPAISVSTPPASTNKPLKPSGQVPRLSAWFAKNNVGGDLDHAAALAKEKVDLSNDEDLRSPDTPDIGSPVASFPTGARTVAGTNSAKQLGGPNGDALPRPSSRKGFRQPASQRPRPSPLAPTPARVDEHQSALSSPQDPASTALSPHTADSNPGLVSDHEDDHGSASEDESPSSFAAVAPGLPRVPQTCGSGEEHMDIDIESDHEIDGRGGLIIRRNSMVADEARGLSRCNGSPSRKMGGK</sequence>
<evidence type="ECO:0000313" key="3">
    <source>
        <dbReference type="EMBL" id="CAK4026563.1"/>
    </source>
</evidence>
<protein>
    <recommendedName>
        <fullName evidence="2">AHC1-like C2H2 zinc-finger domain-containing protein</fullName>
    </recommendedName>
</protein>
<evidence type="ECO:0000256" key="1">
    <source>
        <dbReference type="SAM" id="MobiDB-lite"/>
    </source>
</evidence>
<feature type="region of interest" description="Disordered" evidence="1">
    <location>
        <begin position="41"/>
        <end position="154"/>
    </location>
</feature>
<comment type="caution">
    <text evidence="3">The sequence shown here is derived from an EMBL/GenBank/DDBJ whole genome shotgun (WGS) entry which is preliminary data.</text>
</comment>
<dbReference type="Proteomes" id="UP001296104">
    <property type="component" value="Unassembled WGS sequence"/>
</dbReference>
<organism evidence="3 4">
    <name type="scientific">Lecanosticta acicola</name>
    <dbReference type="NCBI Taxonomy" id="111012"/>
    <lineage>
        <taxon>Eukaryota</taxon>
        <taxon>Fungi</taxon>
        <taxon>Dikarya</taxon>
        <taxon>Ascomycota</taxon>
        <taxon>Pezizomycotina</taxon>
        <taxon>Dothideomycetes</taxon>
        <taxon>Dothideomycetidae</taxon>
        <taxon>Mycosphaerellales</taxon>
        <taxon>Mycosphaerellaceae</taxon>
        <taxon>Lecanosticta</taxon>
    </lineage>
</organism>
<dbReference type="AlphaFoldDB" id="A0AAI8YZW1"/>
<name>A0AAI8YZW1_9PEZI</name>
<feature type="compositionally biased region" description="Basic residues" evidence="1">
    <location>
        <begin position="283"/>
        <end position="292"/>
    </location>
</feature>
<evidence type="ECO:0000259" key="2">
    <source>
        <dbReference type="Pfam" id="PF25909"/>
    </source>
</evidence>